<feature type="non-terminal residue" evidence="2">
    <location>
        <position position="1"/>
    </location>
</feature>
<evidence type="ECO:0000256" key="1">
    <source>
        <dbReference type="SAM" id="MobiDB-lite"/>
    </source>
</evidence>
<feature type="compositionally biased region" description="Polar residues" evidence="1">
    <location>
        <begin position="46"/>
        <end position="56"/>
    </location>
</feature>
<feature type="non-terminal residue" evidence="2">
    <location>
        <position position="56"/>
    </location>
</feature>
<evidence type="ECO:0000313" key="3">
    <source>
        <dbReference type="Proteomes" id="UP000028582"/>
    </source>
</evidence>
<reference evidence="2 3" key="1">
    <citation type="submission" date="2013-11" db="EMBL/GenBank/DDBJ databases">
        <title>The Genome Sequence of Phytophthora parasitica P1976.</title>
        <authorList>
            <consortium name="The Broad Institute Genomics Platform"/>
            <person name="Russ C."/>
            <person name="Tyler B."/>
            <person name="Panabieres F."/>
            <person name="Shan W."/>
            <person name="Tripathy S."/>
            <person name="Grunwald N."/>
            <person name="Machado M."/>
            <person name="Johnson C.S."/>
            <person name="Walker B."/>
            <person name="Young S."/>
            <person name="Zeng Q."/>
            <person name="Gargeya S."/>
            <person name="Fitzgerald M."/>
            <person name="Haas B."/>
            <person name="Abouelleil A."/>
            <person name="Allen A.W."/>
            <person name="Alvarado L."/>
            <person name="Arachchi H.M."/>
            <person name="Berlin A.M."/>
            <person name="Chapman S.B."/>
            <person name="Gainer-Dewar J."/>
            <person name="Goldberg J."/>
            <person name="Griggs A."/>
            <person name="Gujja S."/>
            <person name="Hansen M."/>
            <person name="Howarth C."/>
            <person name="Imamovic A."/>
            <person name="Ireland A."/>
            <person name="Larimer J."/>
            <person name="McCowan C."/>
            <person name="Murphy C."/>
            <person name="Pearson M."/>
            <person name="Poon T.W."/>
            <person name="Priest M."/>
            <person name="Roberts A."/>
            <person name="Saif S."/>
            <person name="Shea T."/>
            <person name="Sisk P."/>
            <person name="Sykes S."/>
            <person name="Wortman J."/>
            <person name="Nusbaum C."/>
            <person name="Birren B."/>
        </authorList>
    </citation>
    <scope>NUCLEOTIDE SEQUENCE [LARGE SCALE GENOMIC DNA]</scope>
    <source>
        <strain evidence="2 3">P1976</strain>
    </source>
</reference>
<gene>
    <name evidence="2" type="ORF">F444_04979</name>
</gene>
<proteinExistence type="predicted"/>
<organism evidence="2 3">
    <name type="scientific">Phytophthora nicotianae P1976</name>
    <dbReference type="NCBI Taxonomy" id="1317066"/>
    <lineage>
        <taxon>Eukaryota</taxon>
        <taxon>Sar</taxon>
        <taxon>Stramenopiles</taxon>
        <taxon>Oomycota</taxon>
        <taxon>Peronosporomycetes</taxon>
        <taxon>Peronosporales</taxon>
        <taxon>Peronosporaceae</taxon>
        <taxon>Phytophthora</taxon>
    </lineage>
</organism>
<accession>A0A081ANS7</accession>
<feature type="region of interest" description="Disordered" evidence="1">
    <location>
        <begin position="27"/>
        <end position="56"/>
    </location>
</feature>
<dbReference type="Proteomes" id="UP000028582">
    <property type="component" value="Unassembled WGS sequence"/>
</dbReference>
<name>A0A081ANS7_PHYNI</name>
<dbReference type="AlphaFoldDB" id="A0A081ANS7"/>
<evidence type="ECO:0000313" key="2">
    <source>
        <dbReference type="EMBL" id="ETO80538.1"/>
    </source>
</evidence>
<dbReference type="EMBL" id="ANJA01000982">
    <property type="protein sequence ID" value="ETO80538.1"/>
    <property type="molecule type" value="Genomic_DNA"/>
</dbReference>
<protein>
    <submittedName>
        <fullName evidence="2">Uncharacterized protein</fullName>
    </submittedName>
</protein>
<comment type="caution">
    <text evidence="2">The sequence shown here is derived from an EMBL/GenBank/DDBJ whole genome shotgun (WGS) entry which is preliminary data.</text>
</comment>
<sequence>SQPTPMRPWPMQHLCFCLDPDAVARLSTGKSCAQSPPKYSGRSMRPTRSSPMKSSS</sequence>